<dbReference type="GO" id="GO:0031119">
    <property type="term" value="P:tRNA pseudouridine synthesis"/>
    <property type="evidence" value="ECO:0007669"/>
    <property type="project" value="TreeGrafter"/>
</dbReference>
<dbReference type="RefSeq" id="WP_179363262.1">
    <property type="nucleotide sequence ID" value="NZ_CP026994.1"/>
</dbReference>
<proteinExistence type="predicted"/>
<dbReference type="OrthoDB" id="10348at2157"/>
<dbReference type="Proteomes" id="UP000509441">
    <property type="component" value="Chromosome"/>
</dbReference>
<organism evidence="6 7">
    <name type="scientific">Nitrosopumilus oxyclinae</name>
    <dbReference type="NCBI Taxonomy" id="1959104"/>
    <lineage>
        <taxon>Archaea</taxon>
        <taxon>Nitrososphaerota</taxon>
        <taxon>Nitrososphaeria</taxon>
        <taxon>Nitrosopumilales</taxon>
        <taxon>Nitrosopumilaceae</taxon>
        <taxon>Nitrosopumilus</taxon>
    </lineage>
</organism>
<name>A0A7D5R0I1_9ARCH</name>
<reference evidence="6 7" key="1">
    <citation type="submission" date="2018-02" db="EMBL/GenBank/DDBJ databases">
        <title>Complete genome of Nitrosopumilus oxyclinae HCE1.</title>
        <authorList>
            <person name="Qin W."/>
            <person name="Zheng Y."/>
            <person name="Stahl D.A."/>
        </authorList>
    </citation>
    <scope>NUCLEOTIDE SEQUENCE [LARGE SCALE GENOMIC DNA]</scope>
    <source>
        <strain evidence="6 7">HCE1</strain>
    </source>
</reference>
<dbReference type="Gene3D" id="3.30.70.2510">
    <property type="match status" value="1"/>
</dbReference>
<feature type="domain" description="Pus10 THUMP" evidence="5">
    <location>
        <begin position="69"/>
        <end position="143"/>
    </location>
</feature>
<keyword evidence="2" id="KW-0819">tRNA processing</keyword>
<dbReference type="InterPro" id="IPR048741">
    <property type="entry name" value="Pus10-like_C"/>
</dbReference>
<evidence type="ECO:0000259" key="5">
    <source>
        <dbReference type="Pfam" id="PF22023"/>
    </source>
</evidence>
<dbReference type="AlphaFoldDB" id="A0A7D5R0I1"/>
<evidence type="ECO:0000313" key="6">
    <source>
        <dbReference type="EMBL" id="QLH04380.1"/>
    </source>
</evidence>
<dbReference type="Pfam" id="PF22023">
    <property type="entry name" value="Pus10_THUMP_arc"/>
    <property type="match status" value="1"/>
</dbReference>
<dbReference type="EMBL" id="CP026994">
    <property type="protein sequence ID" value="QLH04380.1"/>
    <property type="molecule type" value="Genomic_DNA"/>
</dbReference>
<evidence type="ECO:0000256" key="2">
    <source>
        <dbReference type="ARBA" id="ARBA00022694"/>
    </source>
</evidence>
<keyword evidence="7" id="KW-1185">Reference proteome</keyword>
<evidence type="ECO:0000259" key="4">
    <source>
        <dbReference type="Pfam" id="PF21238"/>
    </source>
</evidence>
<dbReference type="Pfam" id="PF21238">
    <property type="entry name" value="Pus10_C"/>
    <property type="match status" value="1"/>
</dbReference>
<feature type="domain" description="Pus10-like C-terminal" evidence="4">
    <location>
        <begin position="159"/>
        <end position="377"/>
    </location>
</feature>
<dbReference type="GO" id="GO:0160148">
    <property type="term" value="F:tRNA pseudouridine(55) synthase activity"/>
    <property type="evidence" value="ECO:0007669"/>
    <property type="project" value="UniProtKB-EC"/>
</dbReference>
<evidence type="ECO:0000256" key="3">
    <source>
        <dbReference type="ARBA" id="ARBA00023235"/>
    </source>
</evidence>
<sequence length="379" mass="42851">MSNYQKIIPIANKITKKYPLCDNCLGRLFSKQLHLSSNKFLGKKLNQNPVEKCYVCKNLFGNLDHFLKLMLDKSAGYSFKTFGIGVIVKPSIVDRDDFIRSQYKLRGIDSIKTDITKEIGKLYSKRTKKTIDHLDPDVTFTINFKEELCDLRSKSITFSGRYLKSERGFSQKQKPCDNCSGKGCRVCDFHGISEYDSVEGAISKPLFQKFGGTTTKFTWIGGEDKSSLVLGSGRPFFVKIQNPHKQKAKFSNVTVGPIKIINLKPVYESPKKPLKFNSVISVKISTESQIDSKMLKKLKDLTINPVVVYEKSGRRSEKKIFNVKSKKNSNNLFTLIVKAEGGLPIKRFVTGDDIAPGISSILDTPCECREFDFLEIEMQ</sequence>
<dbReference type="KEGG" id="nox:C5F49_02910"/>
<gene>
    <name evidence="6" type="ORF">C5F49_02910</name>
</gene>
<dbReference type="InterPro" id="IPR055174">
    <property type="entry name" value="Pus10_THUMP_arc"/>
</dbReference>
<evidence type="ECO:0000256" key="1">
    <source>
        <dbReference type="ARBA" id="ARBA00012787"/>
    </source>
</evidence>
<evidence type="ECO:0000313" key="7">
    <source>
        <dbReference type="Proteomes" id="UP000509441"/>
    </source>
</evidence>
<dbReference type="PANTHER" id="PTHR21568">
    <property type="entry name" value="TRNA PSEUDOURIDINE SYNTHASE PUS10"/>
    <property type="match status" value="1"/>
</dbReference>
<protein>
    <recommendedName>
        <fullName evidence="1">tRNA pseudouridine(55) synthase</fullName>
        <ecNumber evidence="1">5.4.99.25</ecNumber>
    </recommendedName>
</protein>
<accession>A0A7D5R0I1</accession>
<dbReference type="PANTHER" id="PTHR21568:SF0">
    <property type="entry name" value="TRNA PSEUDOURIDINE SYNTHASE PUS10"/>
    <property type="match status" value="1"/>
</dbReference>
<dbReference type="InterPro" id="IPR039894">
    <property type="entry name" value="Pus10-like"/>
</dbReference>
<dbReference type="NCBIfam" id="TIGR01213">
    <property type="entry name" value="pseudo_Pus10arc"/>
    <property type="match status" value="1"/>
</dbReference>
<dbReference type="GeneID" id="56060868"/>
<keyword evidence="3" id="KW-0413">Isomerase</keyword>
<dbReference type="EC" id="5.4.99.25" evidence="1"/>